<dbReference type="EMBL" id="FUXX01000008">
    <property type="protein sequence ID" value="SKA59617.1"/>
    <property type="molecule type" value="Genomic_DNA"/>
</dbReference>
<proteinExistence type="predicted"/>
<evidence type="ECO:0000313" key="2">
    <source>
        <dbReference type="Proteomes" id="UP000242432"/>
    </source>
</evidence>
<protein>
    <submittedName>
        <fullName evidence="1">Uncharacterized protein</fullName>
    </submittedName>
</protein>
<gene>
    <name evidence="1" type="ORF">SAMN02745213_00705</name>
</gene>
<sequence>MNKVFCISYSDLGYLLSEQNWTVEIRKLEEFDYGVYEDILRSGPFLIKRRFLSSLPDIFDDCSEKKSEPVLPEDIKRLILNRDDTEVLVIASNDFLQLFSDESKDEFGCVCVERERITCSTADPEDLAEDVVILASCGVDLNNPDLNI</sequence>
<organism evidence="1 2">
    <name type="scientific">Succinivibrio dextrinosolvens DSM 3072</name>
    <dbReference type="NCBI Taxonomy" id="1123324"/>
    <lineage>
        <taxon>Bacteria</taxon>
        <taxon>Pseudomonadati</taxon>
        <taxon>Pseudomonadota</taxon>
        <taxon>Gammaproteobacteria</taxon>
        <taxon>Aeromonadales</taxon>
        <taxon>Succinivibrionaceae</taxon>
        <taxon>Succinivibrio</taxon>
    </lineage>
</organism>
<evidence type="ECO:0000313" key="1">
    <source>
        <dbReference type="EMBL" id="SKA59617.1"/>
    </source>
</evidence>
<name>A0A1T4V3Z5_9GAMM</name>
<dbReference type="AlphaFoldDB" id="A0A1T4V3Z5"/>
<dbReference type="STRING" id="83771.SAMN02910357_02116"/>
<accession>A0A1T4V3Z5</accession>
<keyword evidence="2" id="KW-1185">Reference proteome</keyword>
<dbReference type="RefSeq" id="WP_078928260.1">
    <property type="nucleotide sequence ID" value="NZ_FUXX01000008.1"/>
</dbReference>
<dbReference type="Proteomes" id="UP000242432">
    <property type="component" value="Unassembled WGS sequence"/>
</dbReference>
<reference evidence="2" key="1">
    <citation type="submission" date="2017-02" db="EMBL/GenBank/DDBJ databases">
        <authorList>
            <person name="Varghese N."/>
            <person name="Submissions S."/>
        </authorList>
    </citation>
    <scope>NUCLEOTIDE SEQUENCE [LARGE SCALE GENOMIC DNA]</scope>
    <source>
        <strain evidence="2">DSM 3072</strain>
    </source>
</reference>